<accession>A0A2T4JDB8</accession>
<name>A0A2T4JDB8_FUSBL</name>
<comment type="caution">
    <text evidence="1">The sequence shown here is derived from an EMBL/GenBank/DDBJ whole genome shotgun (WGS) entry which is preliminary data.</text>
</comment>
<dbReference type="InterPro" id="IPR006521">
    <property type="entry name" value="Tail_protein_I"/>
</dbReference>
<keyword evidence="2" id="KW-1185">Reference proteome</keyword>
<dbReference type="EMBL" id="PZKE01000002">
    <property type="protein sequence ID" value="PTE15915.1"/>
    <property type="molecule type" value="Genomic_DNA"/>
</dbReference>
<protein>
    <submittedName>
        <fullName evidence="1">Phage tail protein I</fullName>
    </submittedName>
</protein>
<gene>
    <name evidence="1" type="ORF">C5F44_02430</name>
</gene>
<evidence type="ECO:0000313" key="1">
    <source>
        <dbReference type="EMBL" id="PTE15915.1"/>
    </source>
</evidence>
<dbReference type="NCBIfam" id="TIGR01634">
    <property type="entry name" value="tail_P2_I"/>
    <property type="match status" value="1"/>
</dbReference>
<reference evidence="1 2" key="1">
    <citation type="submission" date="2018-03" db="EMBL/GenBank/DDBJ databases">
        <title>Rhodobacter blasticus.</title>
        <authorList>
            <person name="Meyer T.E."/>
            <person name="Miller S."/>
            <person name="Lodha T."/>
            <person name="Gandham S."/>
            <person name="Chintalapati S."/>
            <person name="Chintalapati V.R."/>
        </authorList>
    </citation>
    <scope>NUCLEOTIDE SEQUENCE [LARGE SCALE GENOMIC DNA]</scope>
    <source>
        <strain evidence="1 2">DSM 2131</strain>
    </source>
</reference>
<sequence>MTSILPPNSTATERAFETALKAVCDLPVPIADLWSPERCPAQYLPWLAWALSVDTWDTAWSEERKRAVIAESVWVHRHKGTVGAIRRALIAAGYGDAQLFEKFGVRRYDETLLHDGEVTHEVADHWAEYRVVLQRPITITQAQKVRGILAGVAPLRCHLKALDFSEVPFLYDGAILNDGTYSHGVA</sequence>
<dbReference type="Pfam" id="PF09684">
    <property type="entry name" value="Tail_P2_I"/>
    <property type="match status" value="1"/>
</dbReference>
<proteinExistence type="predicted"/>
<dbReference type="AlphaFoldDB" id="A0A2T4JDB8"/>
<evidence type="ECO:0000313" key="2">
    <source>
        <dbReference type="Proteomes" id="UP000241362"/>
    </source>
</evidence>
<dbReference type="Proteomes" id="UP000241362">
    <property type="component" value="Unassembled WGS sequence"/>
</dbReference>
<organism evidence="1 2">
    <name type="scientific">Fuscovulum blasticum DSM 2131</name>
    <dbReference type="NCBI Taxonomy" id="1188250"/>
    <lineage>
        <taxon>Bacteria</taxon>
        <taxon>Pseudomonadati</taxon>
        <taxon>Pseudomonadota</taxon>
        <taxon>Alphaproteobacteria</taxon>
        <taxon>Rhodobacterales</taxon>
        <taxon>Paracoccaceae</taxon>
        <taxon>Pseudogemmobacter</taxon>
    </lineage>
</organism>
<dbReference type="RefSeq" id="WP_107671923.1">
    <property type="nucleotide sequence ID" value="NZ_PZKE01000002.1"/>
</dbReference>